<dbReference type="SUPFAM" id="SSF53756">
    <property type="entry name" value="UDP-Glycosyltransferase/glycogen phosphorylase"/>
    <property type="match status" value="1"/>
</dbReference>
<organism evidence="5 6">
    <name type="scientific">Vallicoccus soli</name>
    <dbReference type="NCBI Taxonomy" id="2339232"/>
    <lineage>
        <taxon>Bacteria</taxon>
        <taxon>Bacillati</taxon>
        <taxon>Actinomycetota</taxon>
        <taxon>Actinomycetes</taxon>
        <taxon>Motilibacterales</taxon>
        <taxon>Vallicoccaceae</taxon>
        <taxon>Vallicoccus</taxon>
    </lineage>
</organism>
<dbReference type="Pfam" id="PF13439">
    <property type="entry name" value="Glyco_transf_4"/>
    <property type="match status" value="1"/>
</dbReference>
<evidence type="ECO:0000259" key="4">
    <source>
        <dbReference type="Pfam" id="PF13439"/>
    </source>
</evidence>
<feature type="domain" description="Glycosyl transferase family 1" evidence="3">
    <location>
        <begin position="192"/>
        <end position="341"/>
    </location>
</feature>
<dbReference type="Pfam" id="PF00534">
    <property type="entry name" value="Glycos_transf_1"/>
    <property type="match status" value="1"/>
</dbReference>
<keyword evidence="2 5" id="KW-0808">Transferase</keyword>
<keyword evidence="1" id="KW-0328">Glycosyltransferase</keyword>
<evidence type="ECO:0000256" key="1">
    <source>
        <dbReference type="ARBA" id="ARBA00022676"/>
    </source>
</evidence>
<dbReference type="Gene3D" id="3.40.50.2000">
    <property type="entry name" value="Glycogen Phosphorylase B"/>
    <property type="match status" value="2"/>
</dbReference>
<proteinExistence type="predicted"/>
<evidence type="ECO:0000313" key="6">
    <source>
        <dbReference type="Proteomes" id="UP000265614"/>
    </source>
</evidence>
<dbReference type="InterPro" id="IPR001296">
    <property type="entry name" value="Glyco_trans_1"/>
</dbReference>
<feature type="domain" description="Glycosyltransferase subfamily 4-like N-terminal" evidence="4">
    <location>
        <begin position="14"/>
        <end position="178"/>
    </location>
</feature>
<accession>A0A3A3ZGC3</accession>
<dbReference type="PANTHER" id="PTHR45947">
    <property type="entry name" value="SULFOQUINOVOSYL TRANSFERASE SQD2"/>
    <property type="match status" value="1"/>
</dbReference>
<gene>
    <name evidence="5" type="ORF">D5H78_14870</name>
</gene>
<evidence type="ECO:0000256" key="2">
    <source>
        <dbReference type="ARBA" id="ARBA00022679"/>
    </source>
</evidence>
<dbReference type="PANTHER" id="PTHR45947:SF3">
    <property type="entry name" value="SULFOQUINOVOSYL TRANSFERASE SQD2"/>
    <property type="match status" value="1"/>
</dbReference>
<reference evidence="5 6" key="1">
    <citation type="submission" date="2018-09" db="EMBL/GenBank/DDBJ databases">
        <title>YIM 75000 draft genome.</title>
        <authorList>
            <person name="Tang S."/>
            <person name="Feng Y."/>
        </authorList>
    </citation>
    <scope>NUCLEOTIDE SEQUENCE [LARGE SCALE GENOMIC DNA]</scope>
    <source>
        <strain evidence="5 6">YIM 75000</strain>
    </source>
</reference>
<evidence type="ECO:0000259" key="3">
    <source>
        <dbReference type="Pfam" id="PF00534"/>
    </source>
</evidence>
<sequence length="367" mass="38156">MRVAVVTESFLPQVNGVTGSVLRVCEHLVRQGHEALVVAPGPGPDAWGGVPVLRVPALPLPFYSGHRLAAPWPDLAPALRAFAPDVVHLASPTLLGAQAAGVARRLGVPGVAVYQTDLPGYAARYGVPAASRAAWRWLRRVHAAAERTLAPSRHACAALRAHGVPRVARWPRGVDLERFSPVRRDEGLRARLAPGGEVLLGYVGRLAREKQLDLLAAVQDLPGTRLVVVGEGPQGAALRARLPRAAFLGRLDGDELGALVASLDVFVHTGAHETFCQAAQEALAAGVPVVAPAAGGLLDLVEPGATGGLFAPGSAAGLRRCTEVLARDPALRAAQGAAARRSVAGRDWASVGDELVAHYRDALGSAA</sequence>
<dbReference type="RefSeq" id="WP_119951275.1">
    <property type="nucleotide sequence ID" value="NZ_QZEZ01000007.1"/>
</dbReference>
<keyword evidence="6" id="KW-1185">Reference proteome</keyword>
<dbReference type="OrthoDB" id="9802525at2"/>
<dbReference type="GO" id="GO:1901137">
    <property type="term" value="P:carbohydrate derivative biosynthetic process"/>
    <property type="evidence" value="ECO:0007669"/>
    <property type="project" value="UniProtKB-ARBA"/>
</dbReference>
<dbReference type="CDD" id="cd03814">
    <property type="entry name" value="GT4-like"/>
    <property type="match status" value="1"/>
</dbReference>
<evidence type="ECO:0000313" key="5">
    <source>
        <dbReference type="EMBL" id="RJK94266.1"/>
    </source>
</evidence>
<dbReference type="GO" id="GO:0016758">
    <property type="term" value="F:hexosyltransferase activity"/>
    <property type="evidence" value="ECO:0007669"/>
    <property type="project" value="TreeGrafter"/>
</dbReference>
<dbReference type="Proteomes" id="UP000265614">
    <property type="component" value="Unassembled WGS sequence"/>
</dbReference>
<name>A0A3A3ZGC3_9ACTN</name>
<protein>
    <submittedName>
        <fullName evidence="5">Glycosyltransferase family 1 protein</fullName>
    </submittedName>
</protein>
<dbReference type="InterPro" id="IPR050194">
    <property type="entry name" value="Glycosyltransferase_grp1"/>
</dbReference>
<dbReference type="EMBL" id="QZEZ01000007">
    <property type="protein sequence ID" value="RJK94266.1"/>
    <property type="molecule type" value="Genomic_DNA"/>
</dbReference>
<dbReference type="InterPro" id="IPR028098">
    <property type="entry name" value="Glyco_trans_4-like_N"/>
</dbReference>
<dbReference type="AlphaFoldDB" id="A0A3A3ZGC3"/>
<comment type="caution">
    <text evidence="5">The sequence shown here is derived from an EMBL/GenBank/DDBJ whole genome shotgun (WGS) entry which is preliminary data.</text>
</comment>